<keyword evidence="3" id="KW-0805">Transcription regulation</keyword>
<organism evidence="7 8">
    <name type="scientific">Clostridium mobile</name>
    <dbReference type="NCBI Taxonomy" id="2841512"/>
    <lineage>
        <taxon>Bacteria</taxon>
        <taxon>Bacillati</taxon>
        <taxon>Bacillota</taxon>
        <taxon>Clostridia</taxon>
        <taxon>Eubacteriales</taxon>
        <taxon>Clostridiaceae</taxon>
        <taxon>Clostridium</taxon>
    </lineage>
</organism>
<name>A0ABS6EKZ2_9CLOT</name>
<dbReference type="Pfam" id="PF06506">
    <property type="entry name" value="PrpR_N"/>
    <property type="match status" value="1"/>
</dbReference>
<dbReference type="RefSeq" id="WP_216440483.1">
    <property type="nucleotide sequence ID" value="NZ_JAHLQF010000004.1"/>
</dbReference>
<dbReference type="InterPro" id="IPR025943">
    <property type="entry name" value="Sigma_54_int_dom_ATP-bd_2"/>
</dbReference>
<gene>
    <name evidence="7" type="ORF">KQI86_16290</name>
</gene>
<keyword evidence="5" id="KW-0804">Transcription</keyword>
<dbReference type="InterPro" id="IPR002078">
    <property type="entry name" value="Sigma_54_int"/>
</dbReference>
<dbReference type="Proteomes" id="UP000726170">
    <property type="component" value="Unassembled WGS sequence"/>
</dbReference>
<dbReference type="PANTHER" id="PTHR32071:SF57">
    <property type="entry name" value="C4-DICARBOXYLATE TRANSPORT TRANSCRIPTIONAL REGULATORY PROTEIN DCTD"/>
    <property type="match status" value="1"/>
</dbReference>
<feature type="domain" description="Sigma-54 factor interaction" evidence="6">
    <location>
        <begin position="323"/>
        <end position="553"/>
    </location>
</feature>
<dbReference type="Pfam" id="PF00158">
    <property type="entry name" value="Sigma54_activat"/>
    <property type="match status" value="1"/>
</dbReference>
<dbReference type="InterPro" id="IPR058031">
    <property type="entry name" value="AAA_lid_NorR"/>
</dbReference>
<dbReference type="InterPro" id="IPR003593">
    <property type="entry name" value="AAA+_ATPase"/>
</dbReference>
<dbReference type="PROSITE" id="PS50045">
    <property type="entry name" value="SIGMA54_INTERACT_4"/>
    <property type="match status" value="1"/>
</dbReference>
<keyword evidence="8" id="KW-1185">Reference proteome</keyword>
<evidence type="ECO:0000256" key="3">
    <source>
        <dbReference type="ARBA" id="ARBA00023015"/>
    </source>
</evidence>
<reference evidence="7 8" key="1">
    <citation type="submission" date="2021-06" db="EMBL/GenBank/DDBJ databases">
        <authorList>
            <person name="Sun Q."/>
            <person name="Li D."/>
        </authorList>
    </citation>
    <scope>NUCLEOTIDE SEQUENCE [LARGE SCALE GENOMIC DNA]</scope>
    <source>
        <strain evidence="7 8">MSJ-11</strain>
    </source>
</reference>
<evidence type="ECO:0000256" key="1">
    <source>
        <dbReference type="ARBA" id="ARBA00022741"/>
    </source>
</evidence>
<comment type="caution">
    <text evidence="7">The sequence shown here is derived from an EMBL/GenBank/DDBJ whole genome shotgun (WGS) entry which is preliminary data.</text>
</comment>
<evidence type="ECO:0000256" key="5">
    <source>
        <dbReference type="ARBA" id="ARBA00023163"/>
    </source>
</evidence>
<dbReference type="PANTHER" id="PTHR32071">
    <property type="entry name" value="TRANSCRIPTIONAL REGULATORY PROTEIN"/>
    <property type="match status" value="1"/>
</dbReference>
<evidence type="ECO:0000313" key="7">
    <source>
        <dbReference type="EMBL" id="MBU5485881.1"/>
    </source>
</evidence>
<dbReference type="InterPro" id="IPR025944">
    <property type="entry name" value="Sigma_54_int_dom_CS"/>
</dbReference>
<dbReference type="Pfam" id="PF02954">
    <property type="entry name" value="HTH_8"/>
    <property type="match status" value="1"/>
</dbReference>
<dbReference type="CDD" id="cd00009">
    <property type="entry name" value="AAA"/>
    <property type="match status" value="1"/>
</dbReference>
<dbReference type="PROSITE" id="PS00688">
    <property type="entry name" value="SIGMA54_INTERACT_3"/>
    <property type="match status" value="1"/>
</dbReference>
<evidence type="ECO:0000313" key="8">
    <source>
        <dbReference type="Proteomes" id="UP000726170"/>
    </source>
</evidence>
<evidence type="ECO:0000256" key="4">
    <source>
        <dbReference type="ARBA" id="ARBA00023125"/>
    </source>
</evidence>
<dbReference type="InterPro" id="IPR010524">
    <property type="entry name" value="Sig_transdc_resp-reg_PrpR_N"/>
</dbReference>
<proteinExistence type="predicted"/>
<evidence type="ECO:0000259" key="6">
    <source>
        <dbReference type="PROSITE" id="PS50045"/>
    </source>
</evidence>
<dbReference type="PROSITE" id="PS00675">
    <property type="entry name" value="SIGMA54_INTERACT_1"/>
    <property type="match status" value="1"/>
</dbReference>
<keyword evidence="4" id="KW-0238">DNA-binding</keyword>
<protein>
    <submittedName>
        <fullName evidence="7">Sigma 54-interacting transcriptional regulator</fullName>
    </submittedName>
</protein>
<dbReference type="InterPro" id="IPR025662">
    <property type="entry name" value="Sigma_54_int_dom_ATP-bd_1"/>
</dbReference>
<dbReference type="SMART" id="SM00382">
    <property type="entry name" value="AAA"/>
    <property type="match status" value="1"/>
</dbReference>
<evidence type="ECO:0000256" key="2">
    <source>
        <dbReference type="ARBA" id="ARBA00022840"/>
    </source>
</evidence>
<dbReference type="Pfam" id="PF25601">
    <property type="entry name" value="AAA_lid_14"/>
    <property type="match status" value="1"/>
</dbReference>
<sequence length="644" mass="72825">MIKITFVIPYSEIQNEVYNSLMESKEEGVSFKTIHIIGTQDLLLKEIDSDIIIARGLTYLALKNALVDIPVIEIEVTGYDVIRAINECKNKYNPKKIAVVGSETMIFGAESLGEIMNLHIEVFKIDNEEDVLKTLQTAKEHDIDAIVGGLTTYNMAESQGWKCVWIRTGKEAIRQAIKEAINAGSVVKHERAKNQLFKIILDNAKEGIVAVDKFGRIKEINKSAYKNLQISHNRNIKGEFLKKFLPKSRLVKSVEIGEEESDIIDNINETMIVSSLAPIRVMGNNEGAVITMQNVDKIQETESKIRMGLSDKGLRAKYSFGNIVGESKELNSIIQMAYKYSQVESNILLIGETGTGKELFAQSIHNASNRKFQPFVAVNCAALPENLLESELFGYVEGAFSGASKGGKIGLFELAHNGSIFLDEVGEISLTLQAKLLRVLQEREIRRIGDNKVIPIDVRVISATNIDIKEKVKKGEFRQDLLYRLDVLNLRILPLRERKEDIKHIVYHFIEQYCKKINKSTAMIKPEGLSILSSYSWPGNIRELRNICERLVVLMEGEYITEKDVLEQLNLKEEVEIFEGEVEECKEEYKNEDIICTSIEDIEMDAIKKVLHTVNNNKTEAAKILGISRTTLWRKIKRLEGISK</sequence>
<keyword evidence="1" id="KW-0547">Nucleotide-binding</keyword>
<keyword evidence="2" id="KW-0067">ATP-binding</keyword>
<dbReference type="InterPro" id="IPR002197">
    <property type="entry name" value="HTH_Fis"/>
</dbReference>
<dbReference type="PROSITE" id="PS00676">
    <property type="entry name" value="SIGMA54_INTERACT_2"/>
    <property type="match status" value="1"/>
</dbReference>
<dbReference type="EMBL" id="JAHLQF010000004">
    <property type="protein sequence ID" value="MBU5485881.1"/>
    <property type="molecule type" value="Genomic_DNA"/>
</dbReference>
<accession>A0ABS6EKZ2</accession>